<dbReference type="SUPFAM" id="SSF53850">
    <property type="entry name" value="Periplasmic binding protein-like II"/>
    <property type="match status" value="1"/>
</dbReference>
<dbReference type="InterPro" id="IPR000847">
    <property type="entry name" value="LysR_HTH_N"/>
</dbReference>
<evidence type="ECO:0000256" key="4">
    <source>
        <dbReference type="ARBA" id="ARBA00023163"/>
    </source>
</evidence>
<dbReference type="Gene3D" id="1.10.10.10">
    <property type="entry name" value="Winged helix-like DNA-binding domain superfamily/Winged helix DNA-binding domain"/>
    <property type="match status" value="1"/>
</dbReference>
<dbReference type="PANTHER" id="PTHR30537">
    <property type="entry name" value="HTH-TYPE TRANSCRIPTIONAL REGULATOR"/>
    <property type="match status" value="1"/>
</dbReference>
<feature type="domain" description="HTH lysR-type" evidence="5">
    <location>
        <begin position="1"/>
        <end position="58"/>
    </location>
</feature>
<keyword evidence="7" id="KW-1185">Reference proteome</keyword>
<evidence type="ECO:0000256" key="2">
    <source>
        <dbReference type="ARBA" id="ARBA00023015"/>
    </source>
</evidence>
<dbReference type="Pfam" id="PF00126">
    <property type="entry name" value="HTH_1"/>
    <property type="match status" value="1"/>
</dbReference>
<dbReference type="EMBL" id="WWCK01000001">
    <property type="protein sequence ID" value="MYM66010.1"/>
    <property type="molecule type" value="Genomic_DNA"/>
</dbReference>
<dbReference type="PROSITE" id="PS50931">
    <property type="entry name" value="HTH_LYSR"/>
    <property type="match status" value="1"/>
</dbReference>
<evidence type="ECO:0000313" key="7">
    <source>
        <dbReference type="Proteomes" id="UP000450012"/>
    </source>
</evidence>
<keyword evidence="2" id="KW-0805">Transcription regulation</keyword>
<dbReference type="PANTHER" id="PTHR30537:SF5">
    <property type="entry name" value="HTH-TYPE TRANSCRIPTIONAL ACTIVATOR TTDR-RELATED"/>
    <property type="match status" value="1"/>
</dbReference>
<dbReference type="InterPro" id="IPR005119">
    <property type="entry name" value="LysR_subst-bd"/>
</dbReference>
<sequence length="308" mass="34242">MHVQTLRYFLMVATTGSFLATARHFEVPASSVSRFIASLEKELGQQLFYRSTRAVRLTEQGQRYYAQVRQAVELLDSAAEQFDNAASAIRGLVKINAGESLGRLHLGALVNQLQARYPELEVELTLSNTYIDPVQEGADITVRVGRLVDSGLIGKVVCTQRYVLAASPAYLAEHGTPQTPEDLLQHSCLLYKGVYEPQRWHFRQSAQQPFEPLVVSGPLRSNNSEVLVNAAMAGRGIVLFPTWIYSPSSFQDGRLVRLLADWDLAPYADEVHIQILSPENRLRSQKVRAVSAFLAEAIGSPPYWDAIA</sequence>
<dbReference type="Gene3D" id="3.40.190.290">
    <property type="match status" value="1"/>
</dbReference>
<dbReference type="SUPFAM" id="SSF46785">
    <property type="entry name" value="Winged helix' DNA-binding domain"/>
    <property type="match status" value="1"/>
</dbReference>
<dbReference type="InterPro" id="IPR036390">
    <property type="entry name" value="WH_DNA-bd_sf"/>
</dbReference>
<dbReference type="Proteomes" id="UP000450012">
    <property type="component" value="Unassembled WGS sequence"/>
</dbReference>
<keyword evidence="3" id="KW-0238">DNA-binding</keyword>
<name>A0A7X4KAE5_9BURK</name>
<dbReference type="AlphaFoldDB" id="A0A7X4KAE5"/>
<dbReference type="InterPro" id="IPR058163">
    <property type="entry name" value="LysR-type_TF_proteobact-type"/>
</dbReference>
<reference evidence="6 7" key="1">
    <citation type="submission" date="2019-12" db="EMBL/GenBank/DDBJ databases">
        <title>Novel species isolated from a subtropical stream in China.</title>
        <authorList>
            <person name="Lu H."/>
        </authorList>
    </citation>
    <scope>NUCLEOTIDE SEQUENCE [LARGE SCALE GENOMIC DNA]</scope>
    <source>
        <strain evidence="6 7">FT55W</strain>
    </source>
</reference>
<dbReference type="FunFam" id="1.10.10.10:FF:000001">
    <property type="entry name" value="LysR family transcriptional regulator"/>
    <property type="match status" value="1"/>
</dbReference>
<dbReference type="InterPro" id="IPR036388">
    <property type="entry name" value="WH-like_DNA-bd_sf"/>
</dbReference>
<comment type="caution">
    <text evidence="6">The sequence shown here is derived from an EMBL/GenBank/DDBJ whole genome shotgun (WGS) entry which is preliminary data.</text>
</comment>
<evidence type="ECO:0000256" key="1">
    <source>
        <dbReference type="ARBA" id="ARBA00009437"/>
    </source>
</evidence>
<keyword evidence="4" id="KW-0804">Transcription</keyword>
<gene>
    <name evidence="6" type="ORF">GTP45_04045</name>
</gene>
<dbReference type="GO" id="GO:0003677">
    <property type="term" value="F:DNA binding"/>
    <property type="evidence" value="ECO:0007669"/>
    <property type="project" value="UniProtKB-KW"/>
</dbReference>
<accession>A0A7X4KAE5</accession>
<evidence type="ECO:0000259" key="5">
    <source>
        <dbReference type="PROSITE" id="PS50931"/>
    </source>
</evidence>
<dbReference type="Pfam" id="PF03466">
    <property type="entry name" value="LysR_substrate"/>
    <property type="match status" value="1"/>
</dbReference>
<evidence type="ECO:0000256" key="3">
    <source>
        <dbReference type="ARBA" id="ARBA00023125"/>
    </source>
</evidence>
<dbReference type="GO" id="GO:0003700">
    <property type="term" value="F:DNA-binding transcription factor activity"/>
    <property type="evidence" value="ECO:0007669"/>
    <property type="project" value="InterPro"/>
</dbReference>
<organism evidence="6 7">
    <name type="scientific">Duganella rivi</name>
    <dbReference type="NCBI Taxonomy" id="2666083"/>
    <lineage>
        <taxon>Bacteria</taxon>
        <taxon>Pseudomonadati</taxon>
        <taxon>Pseudomonadota</taxon>
        <taxon>Betaproteobacteria</taxon>
        <taxon>Burkholderiales</taxon>
        <taxon>Oxalobacteraceae</taxon>
        <taxon>Telluria group</taxon>
        <taxon>Duganella</taxon>
    </lineage>
</organism>
<protein>
    <submittedName>
        <fullName evidence="6">LysR family transcriptional regulator</fullName>
    </submittedName>
</protein>
<dbReference type="RefSeq" id="WP_161012570.1">
    <property type="nucleotide sequence ID" value="NZ_WWCK01000001.1"/>
</dbReference>
<dbReference type="CDD" id="cd08422">
    <property type="entry name" value="PBP2_CrgA_like"/>
    <property type="match status" value="1"/>
</dbReference>
<proteinExistence type="inferred from homology"/>
<comment type="similarity">
    <text evidence="1">Belongs to the LysR transcriptional regulatory family.</text>
</comment>
<evidence type="ECO:0000313" key="6">
    <source>
        <dbReference type="EMBL" id="MYM66010.1"/>
    </source>
</evidence>